<feature type="transmembrane region" description="Helical" evidence="1">
    <location>
        <begin position="111"/>
        <end position="132"/>
    </location>
</feature>
<reference evidence="3" key="1">
    <citation type="journal article" date="2015" name="Nat. Genet.">
        <title>The genome and transcriptome of the zoonotic hookworm Ancylostoma ceylanicum identify infection-specific gene families.</title>
        <authorList>
            <person name="Schwarz E.M."/>
            <person name="Hu Y."/>
            <person name="Antoshechkin I."/>
            <person name="Miller M.M."/>
            <person name="Sternberg P.W."/>
            <person name="Aroian R.V."/>
        </authorList>
    </citation>
    <scope>NUCLEOTIDE SEQUENCE</scope>
    <source>
        <strain evidence="3">HY135</strain>
    </source>
</reference>
<dbReference type="Pfam" id="PF10318">
    <property type="entry name" value="7TM_GPCR_Srh"/>
    <property type="match status" value="2"/>
</dbReference>
<dbReference type="AlphaFoldDB" id="A0A016VEU3"/>
<dbReference type="OrthoDB" id="5865150at2759"/>
<evidence type="ECO:0000256" key="1">
    <source>
        <dbReference type="SAM" id="Phobius"/>
    </source>
</evidence>
<evidence type="ECO:0000313" key="2">
    <source>
        <dbReference type="EMBL" id="EYC26139.1"/>
    </source>
</evidence>
<dbReference type="PANTHER" id="PTHR22941">
    <property type="entry name" value="SERPENTINE RECEPTOR"/>
    <property type="match status" value="1"/>
</dbReference>
<keyword evidence="1" id="KW-0812">Transmembrane</keyword>
<feature type="transmembrane region" description="Helical" evidence="1">
    <location>
        <begin position="31"/>
        <end position="51"/>
    </location>
</feature>
<feature type="transmembrane region" description="Helical" evidence="1">
    <location>
        <begin position="152"/>
        <end position="171"/>
    </location>
</feature>
<name>A0A016VEU3_9BILA</name>
<feature type="transmembrane region" description="Helical" evidence="1">
    <location>
        <begin position="313"/>
        <end position="336"/>
    </location>
</feature>
<feature type="transmembrane region" description="Helical" evidence="1">
    <location>
        <begin position="348"/>
        <end position="367"/>
    </location>
</feature>
<proteinExistence type="predicted"/>
<accession>A0A016VEU3</accession>
<keyword evidence="1" id="KW-1133">Transmembrane helix</keyword>
<comment type="caution">
    <text evidence="2">The sequence shown here is derived from an EMBL/GenBank/DDBJ whole genome shotgun (WGS) entry which is preliminary data.</text>
</comment>
<dbReference type="EMBL" id="JARK01001347">
    <property type="protein sequence ID" value="EYC26139.1"/>
    <property type="molecule type" value="Genomic_DNA"/>
</dbReference>
<dbReference type="Proteomes" id="UP000024635">
    <property type="component" value="Unassembled WGS sequence"/>
</dbReference>
<dbReference type="InterPro" id="IPR053220">
    <property type="entry name" value="Nematode_rcpt-like_serp_H"/>
</dbReference>
<evidence type="ECO:0008006" key="4">
    <source>
        <dbReference type="Google" id="ProtNLM"/>
    </source>
</evidence>
<keyword evidence="1" id="KW-0472">Membrane</keyword>
<organism evidence="2 3">
    <name type="scientific">Ancylostoma ceylanicum</name>
    <dbReference type="NCBI Taxonomy" id="53326"/>
    <lineage>
        <taxon>Eukaryota</taxon>
        <taxon>Metazoa</taxon>
        <taxon>Ecdysozoa</taxon>
        <taxon>Nematoda</taxon>
        <taxon>Chromadorea</taxon>
        <taxon>Rhabditida</taxon>
        <taxon>Rhabditina</taxon>
        <taxon>Rhabditomorpha</taxon>
        <taxon>Strongyloidea</taxon>
        <taxon>Ancylostomatidae</taxon>
        <taxon>Ancylostomatinae</taxon>
        <taxon>Ancylostoma</taxon>
    </lineage>
</organism>
<feature type="transmembrane region" description="Helical" evidence="1">
    <location>
        <begin position="63"/>
        <end position="91"/>
    </location>
</feature>
<protein>
    <recommendedName>
        <fullName evidence="4">G-protein coupled receptors family 1 profile domain-containing protein</fullName>
    </recommendedName>
</protein>
<evidence type="ECO:0000313" key="3">
    <source>
        <dbReference type="Proteomes" id="UP000024635"/>
    </source>
</evidence>
<keyword evidence="3" id="KW-1185">Reference proteome</keyword>
<feature type="transmembrane region" description="Helical" evidence="1">
    <location>
        <begin position="266"/>
        <end position="292"/>
    </location>
</feature>
<dbReference type="InterPro" id="IPR019422">
    <property type="entry name" value="7TM_GPCR_serpentine_rcpt_Srh"/>
</dbReference>
<sequence>MQRIFSDELSFTPIMSTCINLDVYPHAYLTAMHVSSFLSPVVNFFTIFCILRKSTKAMSAFKWYLLMYQVTSTIFDFIYTTVAVPVIFFPLPMGYTGSWMAEWFSISVHTMFIIVIPSFPCVATCIFGLFAYRIHVIIPSNHFLRISENGHIHATVVFFFVYIIPTLVALVNTSPDQNLARQLILSVGDFVRSVRCTASPPPLVLEEEKQYSGTSWRDGCRHLFLIFPILHIDFCHSRKIQRYPCAEPVMTIPRLHIYTAESLKSLIIVIVVLIIMTIPMAIFIFCSAWYFLNRRDHLSARTKRLQRRFIIFLSLQISIPALSLAGPILGVVFLFGTVNTSLSGLGNVALAAIGLHGTINSVLVICCNEPYRKFTMDLFVYTALMELAKLWN</sequence>
<gene>
    <name evidence="2" type="primary">Acey_s0011.g1580</name>
    <name evidence="2" type="ORF">Y032_0011g1580</name>
</gene>